<dbReference type="EMBL" id="BQNB010009908">
    <property type="protein sequence ID" value="GJS70089.1"/>
    <property type="molecule type" value="Genomic_DNA"/>
</dbReference>
<keyword evidence="3" id="KW-1185">Reference proteome</keyword>
<reference evidence="2" key="1">
    <citation type="journal article" date="2022" name="Int. J. Mol. Sci.">
        <title>Draft Genome of Tanacetum Coccineum: Genomic Comparison of Closely Related Tanacetum-Family Plants.</title>
        <authorList>
            <person name="Yamashiro T."/>
            <person name="Shiraishi A."/>
            <person name="Nakayama K."/>
            <person name="Satake H."/>
        </authorList>
    </citation>
    <scope>NUCLEOTIDE SEQUENCE</scope>
</reference>
<evidence type="ECO:0000313" key="2">
    <source>
        <dbReference type="EMBL" id="GJS70089.1"/>
    </source>
</evidence>
<evidence type="ECO:0008006" key="4">
    <source>
        <dbReference type="Google" id="ProtNLM"/>
    </source>
</evidence>
<organism evidence="2 3">
    <name type="scientific">Tanacetum coccineum</name>
    <dbReference type="NCBI Taxonomy" id="301880"/>
    <lineage>
        <taxon>Eukaryota</taxon>
        <taxon>Viridiplantae</taxon>
        <taxon>Streptophyta</taxon>
        <taxon>Embryophyta</taxon>
        <taxon>Tracheophyta</taxon>
        <taxon>Spermatophyta</taxon>
        <taxon>Magnoliopsida</taxon>
        <taxon>eudicotyledons</taxon>
        <taxon>Gunneridae</taxon>
        <taxon>Pentapetalae</taxon>
        <taxon>asterids</taxon>
        <taxon>campanulids</taxon>
        <taxon>Asterales</taxon>
        <taxon>Asteraceae</taxon>
        <taxon>Asteroideae</taxon>
        <taxon>Anthemideae</taxon>
        <taxon>Anthemidinae</taxon>
        <taxon>Tanacetum</taxon>
    </lineage>
</organism>
<gene>
    <name evidence="2" type="ORF">Tco_0702930</name>
</gene>
<keyword evidence="1" id="KW-0812">Transmembrane</keyword>
<evidence type="ECO:0000256" key="1">
    <source>
        <dbReference type="SAM" id="Phobius"/>
    </source>
</evidence>
<comment type="caution">
    <text evidence="2">The sequence shown here is derived from an EMBL/GenBank/DDBJ whole genome shotgun (WGS) entry which is preliminary data.</text>
</comment>
<keyword evidence="1" id="KW-0472">Membrane</keyword>
<sequence>MWSTSKGSDPREEGCCFRVIQQDLDRRKRCGFVVMSKSWLAVTTIIGYIAGLYFVVFVFDEAGCDYDLEMITSQLQGKLWLYDEVHYLKFYNDLESDDGSVDTPLVSPFLDSDDESDDVEVLNKLDEYGNEGNFYRKMIINSFDGEDLAFPFMIGFRKFVPLLANEHYYA</sequence>
<reference evidence="2" key="2">
    <citation type="submission" date="2022-01" db="EMBL/GenBank/DDBJ databases">
        <authorList>
            <person name="Yamashiro T."/>
            <person name="Shiraishi A."/>
            <person name="Satake H."/>
            <person name="Nakayama K."/>
        </authorList>
    </citation>
    <scope>NUCLEOTIDE SEQUENCE</scope>
</reference>
<feature type="transmembrane region" description="Helical" evidence="1">
    <location>
        <begin position="38"/>
        <end position="59"/>
    </location>
</feature>
<proteinExistence type="predicted"/>
<keyword evidence="1" id="KW-1133">Transmembrane helix</keyword>
<protein>
    <recommendedName>
        <fullName evidence="4">Transmembrane protein</fullName>
    </recommendedName>
</protein>
<name>A0ABQ4XXD8_9ASTR</name>
<dbReference type="Proteomes" id="UP001151760">
    <property type="component" value="Unassembled WGS sequence"/>
</dbReference>
<accession>A0ABQ4XXD8</accession>
<evidence type="ECO:0000313" key="3">
    <source>
        <dbReference type="Proteomes" id="UP001151760"/>
    </source>
</evidence>